<gene>
    <name evidence="2" type="ORF">RFI_02346</name>
</gene>
<sequence length="265" mass="30642">MQFGKRNSFFGFWILFAINNKNYCFISLTKSSLSKTFLLQRNPTCFFLETVDNDAKGIEIKPFEVRNLCFHFFFCNKKKTTIGELIGILHIHLQHYSKGKCNGGMQDSNTHEVAKEEEDRKYAKEIKILIRLFGDSIQKEDLQKKIIYYNGNIEMVIKDLVQQFVEKESKETESKANELENTEQKQDQENALNETNDNTKNVQKEMEKTEIGETKPGINLQGYCINQICLAAKVKLPVWVNIGFHNTTFVSDKTSFSCPDCKKTT</sequence>
<dbReference type="EMBL" id="ASPP01002309">
    <property type="protein sequence ID" value="ETO34744.1"/>
    <property type="molecule type" value="Genomic_DNA"/>
</dbReference>
<evidence type="ECO:0000313" key="2">
    <source>
        <dbReference type="EMBL" id="ETO34744.1"/>
    </source>
</evidence>
<feature type="non-terminal residue" evidence="2">
    <location>
        <position position="265"/>
    </location>
</feature>
<protein>
    <submittedName>
        <fullName evidence="2">Uncharacterized protein</fullName>
    </submittedName>
</protein>
<dbReference type="Proteomes" id="UP000023152">
    <property type="component" value="Unassembled WGS sequence"/>
</dbReference>
<comment type="caution">
    <text evidence="2">The sequence shown here is derived from an EMBL/GenBank/DDBJ whole genome shotgun (WGS) entry which is preliminary data.</text>
</comment>
<feature type="compositionally biased region" description="Basic and acidic residues" evidence="1">
    <location>
        <begin position="171"/>
        <end position="188"/>
    </location>
</feature>
<evidence type="ECO:0000313" key="3">
    <source>
        <dbReference type="Proteomes" id="UP000023152"/>
    </source>
</evidence>
<evidence type="ECO:0000256" key="1">
    <source>
        <dbReference type="SAM" id="MobiDB-lite"/>
    </source>
</evidence>
<name>X6P9J7_RETFI</name>
<dbReference type="AlphaFoldDB" id="X6P9J7"/>
<accession>X6P9J7</accession>
<organism evidence="2 3">
    <name type="scientific">Reticulomyxa filosa</name>
    <dbReference type="NCBI Taxonomy" id="46433"/>
    <lineage>
        <taxon>Eukaryota</taxon>
        <taxon>Sar</taxon>
        <taxon>Rhizaria</taxon>
        <taxon>Retaria</taxon>
        <taxon>Foraminifera</taxon>
        <taxon>Monothalamids</taxon>
        <taxon>Reticulomyxidae</taxon>
        <taxon>Reticulomyxa</taxon>
    </lineage>
</organism>
<feature type="compositionally biased region" description="Polar residues" evidence="1">
    <location>
        <begin position="189"/>
        <end position="201"/>
    </location>
</feature>
<proteinExistence type="predicted"/>
<reference evidence="2 3" key="1">
    <citation type="journal article" date="2013" name="Curr. Biol.">
        <title>The Genome of the Foraminiferan Reticulomyxa filosa.</title>
        <authorList>
            <person name="Glockner G."/>
            <person name="Hulsmann N."/>
            <person name="Schleicher M."/>
            <person name="Noegel A.A."/>
            <person name="Eichinger L."/>
            <person name="Gallinger C."/>
            <person name="Pawlowski J."/>
            <person name="Sierra R."/>
            <person name="Euteneuer U."/>
            <person name="Pillet L."/>
            <person name="Moustafa A."/>
            <person name="Platzer M."/>
            <person name="Groth M."/>
            <person name="Szafranski K."/>
            <person name="Schliwa M."/>
        </authorList>
    </citation>
    <scope>NUCLEOTIDE SEQUENCE [LARGE SCALE GENOMIC DNA]</scope>
</reference>
<feature type="region of interest" description="Disordered" evidence="1">
    <location>
        <begin position="171"/>
        <end position="210"/>
    </location>
</feature>
<keyword evidence="3" id="KW-1185">Reference proteome</keyword>